<dbReference type="CDD" id="cd16491">
    <property type="entry name" value="RING-CH-C4HC3_LTN1"/>
    <property type="match status" value="1"/>
</dbReference>
<dbReference type="EMBL" id="FN668683">
    <property type="protein sequence ID" value="CBK24318.2"/>
    <property type="molecule type" value="Genomic_DNA"/>
</dbReference>
<comment type="pathway">
    <text evidence="5">Protein modification; protein ubiquitination.</text>
</comment>
<evidence type="ECO:0000256" key="4">
    <source>
        <dbReference type="PROSITE-ProRule" id="PRU00175"/>
    </source>
</evidence>
<sequence length="333" mass="38044">MNSVLQALQRLANPAQFENAAVEKLLLYLIIVCYEADAITQTEDLSHEDEQAELSDEARAAQFETQTLFDGLNSLVSTLFSTELLPNAFTTIVRRIPQTSLTSKSRPAYPDLSPMALFQADWESQIAIYTLYRLGISFPAQLQYLFINNVNGLSQQRVMSLRAYTHFYLTKPVLLENVKRATQILQKEDLEDVTIDTKSDGIYMQLMIDMTPVVVHFVFSDYYPLDISILIHNQNSFLRAASVEKWQVMIRKRLSNNRPFYMSMVLIAKSLLHHVSNLEPCPICYCVLHPSTHSLPDRNCSHCVGRFHSSCLTTWFKNSQSHNCPLCRQPIAL</sequence>
<dbReference type="GO" id="GO:0008270">
    <property type="term" value="F:zinc ion binding"/>
    <property type="evidence" value="ECO:0007669"/>
    <property type="project" value="UniProtKB-KW"/>
</dbReference>
<dbReference type="SUPFAM" id="SSF57850">
    <property type="entry name" value="RING/U-box"/>
    <property type="match status" value="1"/>
</dbReference>
<dbReference type="GO" id="GO:0043023">
    <property type="term" value="F:ribosomal large subunit binding"/>
    <property type="evidence" value="ECO:0007669"/>
    <property type="project" value="TreeGrafter"/>
</dbReference>
<organism evidence="7">
    <name type="scientific">Blastocystis hominis</name>
    <dbReference type="NCBI Taxonomy" id="12968"/>
    <lineage>
        <taxon>Eukaryota</taxon>
        <taxon>Sar</taxon>
        <taxon>Stramenopiles</taxon>
        <taxon>Bigyra</taxon>
        <taxon>Opalozoa</taxon>
        <taxon>Opalinata</taxon>
        <taxon>Blastocystidae</taxon>
        <taxon>Blastocystis</taxon>
    </lineage>
</organism>
<feature type="domain" description="RING-type" evidence="6">
    <location>
        <begin position="281"/>
        <end position="328"/>
    </location>
</feature>
<dbReference type="GO" id="GO:1990116">
    <property type="term" value="P:ribosome-associated ubiquitin-dependent protein catabolic process"/>
    <property type="evidence" value="ECO:0007669"/>
    <property type="project" value="UniProtKB-UniRule"/>
</dbReference>
<comment type="catalytic activity">
    <reaction evidence="5">
        <text>S-ubiquitinyl-[E2 ubiquitin-conjugating enzyme]-L-cysteine + [acceptor protein]-L-lysine = [E2 ubiquitin-conjugating enzyme]-L-cysteine + N(6)-ubiquitinyl-[acceptor protein]-L-lysine.</text>
        <dbReference type="EC" id="2.3.2.27"/>
    </reaction>
</comment>
<dbReference type="EC" id="2.3.2.27" evidence="5"/>
<keyword evidence="5" id="KW-0808">Transferase</keyword>
<dbReference type="GO" id="GO:1990112">
    <property type="term" value="C:RQC complex"/>
    <property type="evidence" value="ECO:0007669"/>
    <property type="project" value="UniProtKB-UniRule"/>
</dbReference>
<evidence type="ECO:0000313" key="7">
    <source>
        <dbReference type="EMBL" id="CBK24318.2"/>
    </source>
</evidence>
<reference evidence="7" key="1">
    <citation type="submission" date="2010-02" db="EMBL/GenBank/DDBJ databases">
        <title>Sequencing and annotation of the Blastocystis hominis genome.</title>
        <authorList>
            <person name="Wincker P."/>
        </authorList>
    </citation>
    <scope>NUCLEOTIDE SEQUENCE</scope>
    <source>
        <strain evidence="7">Singapore isolate B</strain>
    </source>
</reference>
<keyword evidence="5" id="KW-0479">Metal-binding</keyword>
<dbReference type="UniPathway" id="UPA00143"/>
<dbReference type="PROSITE" id="PS50089">
    <property type="entry name" value="ZF_RING_2"/>
    <property type="match status" value="1"/>
</dbReference>
<dbReference type="InterPro" id="IPR039795">
    <property type="entry name" value="LTN1/Rkr1"/>
</dbReference>
<proteinExistence type="inferred from homology"/>
<dbReference type="GO" id="GO:0005829">
    <property type="term" value="C:cytosol"/>
    <property type="evidence" value="ECO:0007669"/>
    <property type="project" value="UniProtKB-SubCell"/>
</dbReference>
<evidence type="ECO:0000256" key="2">
    <source>
        <dbReference type="ARBA" id="ARBA00007997"/>
    </source>
</evidence>
<evidence type="ECO:0000313" key="8">
    <source>
        <dbReference type="Proteomes" id="UP000008312"/>
    </source>
</evidence>
<comment type="subcellular location">
    <subcellularLocation>
        <location evidence="1">Cytoplasm</location>
        <location evidence="1">Cytosol</location>
    </subcellularLocation>
</comment>
<evidence type="ECO:0000256" key="3">
    <source>
        <dbReference type="ARBA" id="ARBA00017157"/>
    </source>
</evidence>
<dbReference type="InterPro" id="IPR001841">
    <property type="entry name" value="Znf_RING"/>
</dbReference>
<dbReference type="RefSeq" id="XP_012898366.1">
    <property type="nucleotide sequence ID" value="XM_013042912.1"/>
</dbReference>
<dbReference type="InParanoid" id="D8M8C9"/>
<dbReference type="OrthoDB" id="6108at2759"/>
<dbReference type="Gene3D" id="3.30.40.10">
    <property type="entry name" value="Zinc/RING finger domain, C3HC4 (zinc finger)"/>
    <property type="match status" value="1"/>
</dbReference>
<keyword evidence="8" id="KW-1185">Reference proteome</keyword>
<dbReference type="GO" id="GO:0072344">
    <property type="term" value="P:rescue of stalled ribosome"/>
    <property type="evidence" value="ECO:0007669"/>
    <property type="project" value="UniProtKB-UniRule"/>
</dbReference>
<protein>
    <recommendedName>
        <fullName evidence="3 5">E3 ubiquitin-protein ligase listerin</fullName>
        <ecNumber evidence="5">2.3.2.27</ecNumber>
    </recommendedName>
    <alternativeName>
        <fullName evidence="5">RING-type E3 ubiquitin transferase listerin</fullName>
    </alternativeName>
</protein>
<dbReference type="Pfam" id="PF13639">
    <property type="entry name" value="zf-RING_2"/>
    <property type="match status" value="1"/>
</dbReference>
<keyword evidence="4 5" id="KW-0863">Zinc-finger</keyword>
<dbReference type="InterPro" id="IPR013083">
    <property type="entry name" value="Znf_RING/FYVE/PHD"/>
</dbReference>
<dbReference type="GO" id="GO:0016567">
    <property type="term" value="P:protein ubiquitination"/>
    <property type="evidence" value="ECO:0007669"/>
    <property type="project" value="UniProtKB-UniPathway"/>
</dbReference>
<keyword evidence="5" id="KW-0862">Zinc</keyword>
<dbReference type="PANTHER" id="PTHR12389:SF0">
    <property type="entry name" value="E3 UBIQUITIN-PROTEIN LIGASE LISTERIN"/>
    <property type="match status" value="1"/>
</dbReference>
<dbReference type="PANTHER" id="PTHR12389">
    <property type="entry name" value="ZINC FINGER PROTEIN 294"/>
    <property type="match status" value="1"/>
</dbReference>
<evidence type="ECO:0000256" key="1">
    <source>
        <dbReference type="ARBA" id="ARBA00004514"/>
    </source>
</evidence>
<dbReference type="GO" id="GO:0061630">
    <property type="term" value="F:ubiquitin protein ligase activity"/>
    <property type="evidence" value="ECO:0007669"/>
    <property type="project" value="UniProtKB-UniRule"/>
</dbReference>
<comment type="similarity">
    <text evidence="2 5">Belongs to the LTN1 family.</text>
</comment>
<keyword evidence="5" id="KW-0833">Ubl conjugation pathway</keyword>
<dbReference type="InterPro" id="IPR039804">
    <property type="entry name" value="RING-CH-C4HC3_LTN1"/>
</dbReference>
<comment type="function">
    <text evidence="5">E3 ubiquitin-protein ligase. Component of the ribosome quality control complex (RQC), a ribosome-associated complex that mediates ubiquitination and extraction of incompletely synthesized nascent chains for proteasomal degradation.</text>
</comment>
<dbReference type="SMART" id="SM01197">
    <property type="entry name" value="FANCL_C"/>
    <property type="match status" value="1"/>
</dbReference>
<comment type="subunit">
    <text evidence="5">Component of the ribosome quality control complex (RQC).</text>
</comment>
<gene>
    <name evidence="7" type="ORF">GSBLH_T00004070001</name>
</gene>
<name>D8M8C9_BLAHO</name>
<dbReference type="Proteomes" id="UP000008312">
    <property type="component" value="Unassembled WGS sequence"/>
</dbReference>
<evidence type="ECO:0000256" key="5">
    <source>
        <dbReference type="RuleBase" id="RU367090"/>
    </source>
</evidence>
<dbReference type="GeneID" id="24921115"/>
<evidence type="ECO:0000259" key="6">
    <source>
        <dbReference type="PROSITE" id="PS50089"/>
    </source>
</evidence>
<accession>D8M8C9</accession>
<dbReference type="AlphaFoldDB" id="D8M8C9"/>